<dbReference type="RefSeq" id="WP_184261109.1">
    <property type="nucleotide sequence ID" value="NZ_JACHIO010000038.1"/>
</dbReference>
<evidence type="ECO:0000313" key="2">
    <source>
        <dbReference type="EMBL" id="MBB5066843.1"/>
    </source>
</evidence>
<gene>
    <name evidence="2" type="ORF">HDF15_005229</name>
</gene>
<evidence type="ECO:0000256" key="1">
    <source>
        <dbReference type="SAM" id="MobiDB-lite"/>
    </source>
</evidence>
<evidence type="ECO:0000313" key="3">
    <source>
        <dbReference type="Proteomes" id="UP000584867"/>
    </source>
</evidence>
<dbReference type="Proteomes" id="UP000584867">
    <property type="component" value="Unassembled WGS sequence"/>
</dbReference>
<organism evidence="2 3">
    <name type="scientific">Granulicella mallensis</name>
    <dbReference type="NCBI Taxonomy" id="940614"/>
    <lineage>
        <taxon>Bacteria</taxon>
        <taxon>Pseudomonadati</taxon>
        <taxon>Acidobacteriota</taxon>
        <taxon>Terriglobia</taxon>
        <taxon>Terriglobales</taxon>
        <taxon>Acidobacteriaceae</taxon>
        <taxon>Granulicella</taxon>
    </lineage>
</organism>
<dbReference type="AlphaFoldDB" id="A0A7W8EBK5"/>
<protein>
    <submittedName>
        <fullName evidence="2">Coenzyme F420-reducing hydrogenase alpha subunit</fullName>
    </submittedName>
</protein>
<accession>A0A7W8EBK5</accession>
<reference evidence="2 3" key="1">
    <citation type="submission" date="2020-08" db="EMBL/GenBank/DDBJ databases">
        <title>Genomic Encyclopedia of Type Strains, Phase IV (KMG-V): Genome sequencing to study the core and pangenomes of soil and plant-associated prokaryotes.</title>
        <authorList>
            <person name="Whitman W."/>
        </authorList>
    </citation>
    <scope>NUCLEOTIDE SEQUENCE [LARGE SCALE GENOMIC DNA]</scope>
    <source>
        <strain evidence="2 3">X5P3</strain>
    </source>
</reference>
<feature type="region of interest" description="Disordered" evidence="1">
    <location>
        <begin position="1"/>
        <end position="67"/>
    </location>
</feature>
<proteinExistence type="predicted"/>
<dbReference type="EMBL" id="JACHIO010000038">
    <property type="protein sequence ID" value="MBB5066843.1"/>
    <property type="molecule type" value="Genomic_DNA"/>
</dbReference>
<sequence length="67" mass="7084">MAIGVDSTKTGARPSHEAIESTGGVATNVAKTPMERVDNAAMESAKRAQNRVHSNETKEPGNSIFTK</sequence>
<comment type="caution">
    <text evidence="2">The sequence shown here is derived from an EMBL/GenBank/DDBJ whole genome shotgun (WGS) entry which is preliminary data.</text>
</comment>
<name>A0A7W8EBK5_9BACT</name>